<reference evidence="11" key="1">
    <citation type="journal article" date="2016" name="Genome Announc.">
        <title>Draft Genome Sequences of Five Rapidly Growing Mycobacterium Species, M. thermoresistibile, M. fortuitum subsp. acetamidolyticum, M. canariasense, M. brisbanense, and M. novocastrense.</title>
        <authorList>
            <person name="Katahira K."/>
            <person name="Ogura Y."/>
            <person name="Gotoh Y."/>
            <person name="Hayashi T."/>
        </authorList>
    </citation>
    <scope>NUCLEOTIDE SEQUENCE [LARGE SCALE GENOMIC DNA]</scope>
    <source>
        <strain evidence="11">JCM15654</strain>
    </source>
</reference>
<evidence type="ECO:0000313" key="11">
    <source>
        <dbReference type="Proteomes" id="UP000069620"/>
    </source>
</evidence>
<evidence type="ECO:0000256" key="3">
    <source>
        <dbReference type="ARBA" id="ARBA00022692"/>
    </source>
</evidence>
<evidence type="ECO:0000256" key="1">
    <source>
        <dbReference type="ARBA" id="ARBA00004236"/>
    </source>
</evidence>
<dbReference type="InterPro" id="IPR043760">
    <property type="entry name" value="PycTM_dom"/>
</dbReference>
<sequence>MPTHSSSDDSDFVDPVNPSLDAAEAWKAVSLVNDWVKHAETKSAGVLAASGVVGGVLYNLVKSRSDFDCWIRFGAMTCGVLAVASAICAGIALWPRLAPKEQPTSVFYFDHIARRHPNGPDAYIQELKGVLAEPDELLSQLGQQVWANARVARHKYRWAGRALVALLGATAALAVVALDLAAQSTSVR</sequence>
<evidence type="ECO:0000256" key="6">
    <source>
        <dbReference type="ARBA" id="ARBA00023118"/>
    </source>
</evidence>
<dbReference type="EMBL" id="BCSX01000010">
    <property type="protein sequence ID" value="GAS86717.1"/>
    <property type="molecule type" value="Genomic_DNA"/>
</dbReference>
<dbReference type="RefSeq" id="WP_131805484.1">
    <property type="nucleotide sequence ID" value="NZ_BCSX01000010.1"/>
</dbReference>
<comment type="caution">
    <text evidence="10">The sequence shown here is derived from an EMBL/GenBank/DDBJ whole genome shotgun (WGS) entry which is preliminary data.</text>
</comment>
<evidence type="ECO:0000259" key="9">
    <source>
        <dbReference type="Pfam" id="PF18967"/>
    </source>
</evidence>
<dbReference type="Proteomes" id="UP000069620">
    <property type="component" value="Unassembled WGS sequence"/>
</dbReference>
<keyword evidence="7 8" id="KW-0472">Membrane</keyword>
<dbReference type="GO" id="GO:0051607">
    <property type="term" value="P:defense response to virus"/>
    <property type="evidence" value="ECO:0007669"/>
    <property type="project" value="UniProtKB-KW"/>
</dbReference>
<keyword evidence="6" id="KW-0051">Antiviral defense</keyword>
<accession>A0A117I4C0</accession>
<keyword evidence="5 8" id="KW-1133">Transmembrane helix</keyword>
<evidence type="ECO:0000256" key="2">
    <source>
        <dbReference type="ARBA" id="ARBA00022475"/>
    </source>
</evidence>
<gene>
    <name evidence="10" type="ORF">RMCB_0813</name>
</gene>
<protein>
    <recommendedName>
        <fullName evidence="9">Pycsar effector protein domain-containing protein</fullName>
    </recommendedName>
</protein>
<feature type="domain" description="Pycsar effector protein" evidence="9">
    <location>
        <begin position="25"/>
        <end position="177"/>
    </location>
</feature>
<dbReference type="OrthoDB" id="4550756at2"/>
<keyword evidence="2" id="KW-1003">Cell membrane</keyword>
<keyword evidence="3 8" id="KW-0812">Transmembrane</keyword>
<keyword evidence="11" id="KW-1185">Reference proteome</keyword>
<evidence type="ECO:0000256" key="5">
    <source>
        <dbReference type="ARBA" id="ARBA00022989"/>
    </source>
</evidence>
<evidence type="ECO:0000256" key="7">
    <source>
        <dbReference type="ARBA" id="ARBA00023136"/>
    </source>
</evidence>
<comment type="subcellular location">
    <subcellularLocation>
        <location evidence="1">Cell membrane</location>
    </subcellularLocation>
</comment>
<reference evidence="11" key="2">
    <citation type="submission" date="2016-02" db="EMBL/GenBank/DDBJ databases">
        <title>Draft genome sequence of five rapidly growing Mycobacterium species.</title>
        <authorList>
            <person name="Katahira K."/>
            <person name="Gotou Y."/>
            <person name="Iida K."/>
            <person name="Ogura Y."/>
            <person name="Hayashi T."/>
        </authorList>
    </citation>
    <scope>NUCLEOTIDE SEQUENCE [LARGE SCALE GENOMIC DNA]</scope>
    <source>
        <strain evidence="11">JCM15654</strain>
    </source>
</reference>
<evidence type="ECO:0000256" key="8">
    <source>
        <dbReference type="SAM" id="Phobius"/>
    </source>
</evidence>
<dbReference type="GO" id="GO:0005886">
    <property type="term" value="C:plasma membrane"/>
    <property type="evidence" value="ECO:0007669"/>
    <property type="project" value="UniProtKB-SubCell"/>
</dbReference>
<organism evidence="10 11">
    <name type="scientific">Mycolicibacterium brisbanense</name>
    <dbReference type="NCBI Taxonomy" id="146020"/>
    <lineage>
        <taxon>Bacteria</taxon>
        <taxon>Bacillati</taxon>
        <taxon>Actinomycetota</taxon>
        <taxon>Actinomycetes</taxon>
        <taxon>Mycobacteriales</taxon>
        <taxon>Mycobacteriaceae</taxon>
        <taxon>Mycolicibacterium</taxon>
    </lineage>
</organism>
<feature type="transmembrane region" description="Helical" evidence="8">
    <location>
        <begin position="43"/>
        <end position="61"/>
    </location>
</feature>
<dbReference type="Pfam" id="PF18967">
    <property type="entry name" value="PycTM"/>
    <property type="match status" value="1"/>
</dbReference>
<evidence type="ECO:0000313" key="10">
    <source>
        <dbReference type="EMBL" id="GAS86717.1"/>
    </source>
</evidence>
<keyword evidence="4" id="KW-0547">Nucleotide-binding</keyword>
<dbReference type="GO" id="GO:0000166">
    <property type="term" value="F:nucleotide binding"/>
    <property type="evidence" value="ECO:0007669"/>
    <property type="project" value="UniProtKB-KW"/>
</dbReference>
<proteinExistence type="predicted"/>
<dbReference type="AlphaFoldDB" id="A0A117I4C0"/>
<feature type="transmembrane region" description="Helical" evidence="8">
    <location>
        <begin position="73"/>
        <end position="94"/>
    </location>
</feature>
<feature type="transmembrane region" description="Helical" evidence="8">
    <location>
        <begin position="162"/>
        <end position="182"/>
    </location>
</feature>
<name>A0A117I4C0_9MYCO</name>
<evidence type="ECO:0000256" key="4">
    <source>
        <dbReference type="ARBA" id="ARBA00022741"/>
    </source>
</evidence>